<dbReference type="Pfam" id="PF08529">
    <property type="entry name" value="NusA_N"/>
    <property type="match status" value="1"/>
</dbReference>
<sequence>MASELMEALQALAHEKKIDEFYLIERLEASLAKSYQNILDLEWDARVTIDR</sequence>
<organism evidence="2 3">
    <name type="scientific">Slackia piriformis</name>
    <dbReference type="NCBI Taxonomy" id="626934"/>
    <lineage>
        <taxon>Bacteria</taxon>
        <taxon>Bacillati</taxon>
        <taxon>Actinomycetota</taxon>
        <taxon>Coriobacteriia</taxon>
        <taxon>Eggerthellales</taxon>
        <taxon>Eggerthellaceae</taxon>
        <taxon>Slackia</taxon>
    </lineage>
</organism>
<evidence type="ECO:0000313" key="2">
    <source>
        <dbReference type="EMBL" id="MBS6941783.1"/>
    </source>
</evidence>
<evidence type="ECO:0000313" key="3">
    <source>
        <dbReference type="Proteomes" id="UP000727506"/>
    </source>
</evidence>
<gene>
    <name evidence="2" type="ORF">KH142_10045</name>
</gene>
<dbReference type="SUPFAM" id="SSF69705">
    <property type="entry name" value="Transcription factor NusA, N-terminal domain"/>
    <property type="match status" value="1"/>
</dbReference>
<dbReference type="Gene3D" id="3.30.1480.10">
    <property type="entry name" value="NusA, N-terminal domain"/>
    <property type="match status" value="1"/>
</dbReference>
<dbReference type="GO" id="GO:0031554">
    <property type="term" value="P:regulation of termination of DNA-templated transcription"/>
    <property type="evidence" value="ECO:0007669"/>
    <property type="project" value="InterPro"/>
</dbReference>
<dbReference type="InterPro" id="IPR036555">
    <property type="entry name" value="NusA_N_sf"/>
</dbReference>
<dbReference type="Proteomes" id="UP000727506">
    <property type="component" value="Unassembled WGS sequence"/>
</dbReference>
<name>A0A943UZX6_9ACTN</name>
<dbReference type="GO" id="GO:0003700">
    <property type="term" value="F:DNA-binding transcription factor activity"/>
    <property type="evidence" value="ECO:0007669"/>
    <property type="project" value="InterPro"/>
</dbReference>
<feature type="non-terminal residue" evidence="2">
    <location>
        <position position="51"/>
    </location>
</feature>
<feature type="domain" description="Transcription factor NusA N-terminal" evidence="1">
    <location>
        <begin position="4"/>
        <end position="51"/>
    </location>
</feature>
<dbReference type="EMBL" id="JAGZSV010000308">
    <property type="protein sequence ID" value="MBS6941783.1"/>
    <property type="molecule type" value="Genomic_DNA"/>
</dbReference>
<accession>A0A943UZX6</accession>
<reference evidence="2" key="1">
    <citation type="submission" date="2021-02" db="EMBL/GenBank/DDBJ databases">
        <title>Infant gut strain persistence is associated with maternal origin, phylogeny, and functional potential including surface adhesion and iron acquisition.</title>
        <authorList>
            <person name="Lou Y.C."/>
        </authorList>
    </citation>
    <scope>NUCLEOTIDE SEQUENCE</scope>
    <source>
        <strain evidence="2">L2_039_000G1_dasL2_039_000G1_concoct_11</strain>
    </source>
</reference>
<proteinExistence type="predicted"/>
<evidence type="ECO:0000259" key="1">
    <source>
        <dbReference type="Pfam" id="PF08529"/>
    </source>
</evidence>
<protein>
    <submittedName>
        <fullName evidence="2">Antitermination protein NusA</fullName>
    </submittedName>
</protein>
<dbReference type="AlphaFoldDB" id="A0A943UZX6"/>
<dbReference type="InterPro" id="IPR013735">
    <property type="entry name" value="TF_NusA_N"/>
</dbReference>
<comment type="caution">
    <text evidence="2">The sequence shown here is derived from an EMBL/GenBank/DDBJ whole genome shotgun (WGS) entry which is preliminary data.</text>
</comment>